<gene>
    <name evidence="2" type="ORF">BLGHR1_11573</name>
</gene>
<name>A0A383UKI1_BLUHO</name>
<feature type="region of interest" description="Disordered" evidence="1">
    <location>
        <begin position="132"/>
        <end position="217"/>
    </location>
</feature>
<feature type="region of interest" description="Disordered" evidence="1">
    <location>
        <begin position="630"/>
        <end position="707"/>
    </location>
</feature>
<proteinExistence type="predicted"/>
<feature type="compositionally biased region" description="Polar residues" evidence="1">
    <location>
        <begin position="295"/>
        <end position="305"/>
    </location>
</feature>
<feature type="region of interest" description="Disordered" evidence="1">
    <location>
        <begin position="294"/>
        <end position="317"/>
    </location>
</feature>
<reference evidence="2 3" key="1">
    <citation type="submission" date="2017-11" db="EMBL/GenBank/DDBJ databases">
        <authorList>
            <person name="Kracher B."/>
        </authorList>
    </citation>
    <scope>NUCLEOTIDE SEQUENCE [LARGE SCALE GENOMIC DNA]</scope>
    <source>
        <strain evidence="2 3">RACE1</strain>
    </source>
</reference>
<feature type="compositionally biased region" description="Polar residues" evidence="1">
    <location>
        <begin position="681"/>
        <end position="696"/>
    </location>
</feature>
<feature type="compositionally biased region" description="Polar residues" evidence="1">
    <location>
        <begin position="132"/>
        <end position="148"/>
    </location>
</feature>
<protein>
    <submittedName>
        <fullName evidence="2">Uncharacterized protein</fullName>
    </submittedName>
</protein>
<feature type="compositionally biased region" description="Polar residues" evidence="1">
    <location>
        <begin position="207"/>
        <end position="217"/>
    </location>
</feature>
<dbReference type="Proteomes" id="UP000275772">
    <property type="component" value="Unassembled WGS sequence"/>
</dbReference>
<organism evidence="2 3">
    <name type="scientific">Blumeria hordei</name>
    <name type="common">Barley powdery mildew</name>
    <name type="synonym">Blumeria graminis f. sp. hordei</name>
    <dbReference type="NCBI Taxonomy" id="2867405"/>
    <lineage>
        <taxon>Eukaryota</taxon>
        <taxon>Fungi</taxon>
        <taxon>Dikarya</taxon>
        <taxon>Ascomycota</taxon>
        <taxon>Pezizomycotina</taxon>
        <taxon>Leotiomycetes</taxon>
        <taxon>Erysiphales</taxon>
        <taxon>Erysiphaceae</taxon>
        <taxon>Blumeria</taxon>
    </lineage>
</organism>
<evidence type="ECO:0000256" key="1">
    <source>
        <dbReference type="SAM" id="MobiDB-lite"/>
    </source>
</evidence>
<feature type="compositionally biased region" description="Basic and acidic residues" evidence="1">
    <location>
        <begin position="663"/>
        <end position="674"/>
    </location>
</feature>
<dbReference type="VEuPathDB" id="FungiDB:BLGHR1_11573"/>
<accession>A0A383UKI1</accession>
<evidence type="ECO:0000313" key="2">
    <source>
        <dbReference type="EMBL" id="SZF00824.1"/>
    </source>
</evidence>
<dbReference type="AlphaFoldDB" id="A0A383UKI1"/>
<evidence type="ECO:0000313" key="3">
    <source>
        <dbReference type="Proteomes" id="UP000275772"/>
    </source>
</evidence>
<sequence length="707" mass="79782">MCTVMKPNRKNGLITNNRHEKDLNHANSTQRPSELDRQCVSRSPHNLTFSASGSLETNVQGLVIENDQPKVVLHNTQSLDMNQQVSNSKTPFALEQPAEIKPINLKLRPTAPQISSRAAELKAQLLARRASSVNLQNRKSSPNLTTIGGKQDLPPRPSPKIKYPKGNSSTKKDKKELNLNELILQYSVSEPAAGPKSKTEESARSPPKSNDTNVEPINQVLVENNVPSEKKNLISQEPRTVTEIKDDLQNIQKDYHADIELKAAASDASEGEIFEDADIEKHEPILPKLIDMKDSTNITRSSDNSSRNHHADTPIDASQYQVLEKVGIRHSPHPAPSLHSTPKIQNNRIVEIDYHRQKQPYSIEQSYEISQNQNSGKHEHHHVSHSGYYNIPEVKIGSARAENSRERLIPELRPTFPSIIDESVPHNADLREWLEITGFHDAPYRNKILSRRRAIAALDAQKERLLSEIESEVRGSLPTALRAQLQPSSMLPPPIPHYKAERQNETIATDTTTPPINDDFYHVSTNKRFYSQIQEPRVDIGPSKVARIHEKNYGPKVREEEIFDDCRSRFGGYSIANPYSFNRHDTVVPRYRLMSSSSFRNYNNSQECLVDEHRIPTRFAVYENDFYDDEDISETGSRPVEMRGNYRGRSFDPNHRGRGRGRGRGDLQELRGSPEPRLGVPSSTRISNGKPSRNFTSGSRGSRGGLS</sequence>
<dbReference type="EMBL" id="UNSH01000028">
    <property type="protein sequence ID" value="SZF00824.1"/>
    <property type="molecule type" value="Genomic_DNA"/>
</dbReference>